<accession>A0ACB9N050</accession>
<proteinExistence type="predicted"/>
<evidence type="ECO:0000313" key="2">
    <source>
        <dbReference type="Proteomes" id="UP001057402"/>
    </source>
</evidence>
<organism evidence="1 2">
    <name type="scientific">Melastoma candidum</name>
    <dbReference type="NCBI Taxonomy" id="119954"/>
    <lineage>
        <taxon>Eukaryota</taxon>
        <taxon>Viridiplantae</taxon>
        <taxon>Streptophyta</taxon>
        <taxon>Embryophyta</taxon>
        <taxon>Tracheophyta</taxon>
        <taxon>Spermatophyta</taxon>
        <taxon>Magnoliopsida</taxon>
        <taxon>eudicotyledons</taxon>
        <taxon>Gunneridae</taxon>
        <taxon>Pentapetalae</taxon>
        <taxon>rosids</taxon>
        <taxon>malvids</taxon>
        <taxon>Myrtales</taxon>
        <taxon>Melastomataceae</taxon>
        <taxon>Melastomatoideae</taxon>
        <taxon>Melastomateae</taxon>
        <taxon>Melastoma</taxon>
    </lineage>
</organism>
<comment type="caution">
    <text evidence="1">The sequence shown here is derived from an EMBL/GenBank/DDBJ whole genome shotgun (WGS) entry which is preliminary data.</text>
</comment>
<evidence type="ECO:0000313" key="1">
    <source>
        <dbReference type="EMBL" id="KAI4329877.1"/>
    </source>
</evidence>
<name>A0ACB9N050_9MYRT</name>
<reference evidence="2" key="1">
    <citation type="journal article" date="2023" name="Front. Plant Sci.">
        <title>Chromosomal-level genome assembly of Melastoma candidum provides insights into trichome evolution.</title>
        <authorList>
            <person name="Zhong Y."/>
            <person name="Wu W."/>
            <person name="Sun C."/>
            <person name="Zou P."/>
            <person name="Liu Y."/>
            <person name="Dai S."/>
            <person name="Zhou R."/>
        </authorList>
    </citation>
    <scope>NUCLEOTIDE SEQUENCE [LARGE SCALE GENOMIC DNA]</scope>
</reference>
<keyword evidence="2" id="KW-1185">Reference proteome</keyword>
<gene>
    <name evidence="1" type="ORF">MLD38_028212</name>
</gene>
<protein>
    <submittedName>
        <fullName evidence="1">Uncharacterized protein</fullName>
    </submittedName>
</protein>
<sequence length="67" mass="7534">MAPFWAWTIGHLHNWAWPNIKCNTYECPLVGKAHRRRPSPPDAALTPSPPTSRAAARCLCDRLIRGV</sequence>
<dbReference type="EMBL" id="CM042887">
    <property type="protein sequence ID" value="KAI4329877.1"/>
    <property type="molecule type" value="Genomic_DNA"/>
</dbReference>
<dbReference type="Proteomes" id="UP001057402">
    <property type="component" value="Chromosome 8"/>
</dbReference>